<feature type="region of interest" description="Disordered" evidence="6">
    <location>
        <begin position="69"/>
        <end position="102"/>
    </location>
</feature>
<evidence type="ECO:0000256" key="2">
    <source>
        <dbReference type="ARBA" id="ARBA00022679"/>
    </source>
</evidence>
<keyword evidence="9" id="KW-1185">Reference proteome</keyword>
<evidence type="ECO:0000256" key="6">
    <source>
        <dbReference type="SAM" id="MobiDB-lite"/>
    </source>
</evidence>
<feature type="compositionally biased region" description="Polar residues" evidence="6">
    <location>
        <begin position="77"/>
        <end position="102"/>
    </location>
</feature>
<dbReference type="FunFam" id="3.30.200.20:FF:000131">
    <property type="entry name" value="Dual specificity protein kinase TTK"/>
    <property type="match status" value="1"/>
</dbReference>
<feature type="region of interest" description="Disordered" evidence="6">
    <location>
        <begin position="308"/>
        <end position="336"/>
    </location>
</feature>
<dbReference type="GO" id="GO:0005524">
    <property type="term" value="F:ATP binding"/>
    <property type="evidence" value="ECO:0007669"/>
    <property type="project" value="UniProtKB-KW"/>
</dbReference>
<dbReference type="GO" id="GO:0007094">
    <property type="term" value="P:mitotic spindle assembly checkpoint signaling"/>
    <property type="evidence" value="ECO:0007669"/>
    <property type="project" value="TreeGrafter"/>
</dbReference>
<keyword evidence="1" id="KW-0723">Serine/threonine-protein kinase</keyword>
<comment type="caution">
    <text evidence="8">The sequence shown here is derived from an EMBL/GenBank/DDBJ whole genome shotgun (WGS) entry which is preliminary data.</text>
</comment>
<dbReference type="PROSITE" id="PS50011">
    <property type="entry name" value="PROTEIN_KINASE_DOM"/>
    <property type="match status" value="1"/>
</dbReference>
<dbReference type="PANTHER" id="PTHR22974">
    <property type="entry name" value="MIXED LINEAGE PROTEIN KINASE"/>
    <property type="match status" value="1"/>
</dbReference>
<feature type="domain" description="Protein kinase" evidence="7">
    <location>
        <begin position="448"/>
        <end position="582"/>
    </location>
</feature>
<keyword evidence="4" id="KW-0418">Kinase</keyword>
<gene>
    <name evidence="8" type="ORF">DPMN_043890</name>
</gene>
<organism evidence="8 9">
    <name type="scientific">Dreissena polymorpha</name>
    <name type="common">Zebra mussel</name>
    <name type="synonym">Mytilus polymorpha</name>
    <dbReference type="NCBI Taxonomy" id="45954"/>
    <lineage>
        <taxon>Eukaryota</taxon>
        <taxon>Metazoa</taxon>
        <taxon>Spiralia</taxon>
        <taxon>Lophotrochozoa</taxon>
        <taxon>Mollusca</taxon>
        <taxon>Bivalvia</taxon>
        <taxon>Autobranchia</taxon>
        <taxon>Heteroconchia</taxon>
        <taxon>Euheterodonta</taxon>
        <taxon>Imparidentia</taxon>
        <taxon>Neoheterodontei</taxon>
        <taxon>Myida</taxon>
        <taxon>Dreissenoidea</taxon>
        <taxon>Dreissenidae</taxon>
        <taxon>Dreissena</taxon>
    </lineage>
</organism>
<evidence type="ECO:0000313" key="8">
    <source>
        <dbReference type="EMBL" id="KAH3737307.1"/>
    </source>
</evidence>
<accession>A0A9D4D379</accession>
<dbReference type="Gene3D" id="1.25.40.10">
    <property type="entry name" value="Tetratricopeptide repeat domain"/>
    <property type="match status" value="1"/>
</dbReference>
<name>A0A9D4D379_DREPO</name>
<feature type="region of interest" description="Disordered" evidence="6">
    <location>
        <begin position="366"/>
        <end position="417"/>
    </location>
</feature>
<dbReference type="InterPro" id="IPR000719">
    <property type="entry name" value="Prot_kinase_dom"/>
</dbReference>
<dbReference type="GO" id="GO:0004712">
    <property type="term" value="F:protein serine/threonine/tyrosine kinase activity"/>
    <property type="evidence" value="ECO:0007669"/>
    <property type="project" value="TreeGrafter"/>
</dbReference>
<dbReference type="Pfam" id="PF00069">
    <property type="entry name" value="Pkinase"/>
    <property type="match status" value="1"/>
</dbReference>
<dbReference type="SUPFAM" id="SSF56112">
    <property type="entry name" value="Protein kinase-like (PK-like)"/>
    <property type="match status" value="1"/>
</dbReference>
<dbReference type="GO" id="GO:0005634">
    <property type="term" value="C:nucleus"/>
    <property type="evidence" value="ECO:0007669"/>
    <property type="project" value="TreeGrafter"/>
</dbReference>
<evidence type="ECO:0000256" key="1">
    <source>
        <dbReference type="ARBA" id="ARBA00022527"/>
    </source>
</evidence>
<feature type="region of interest" description="Disordered" evidence="6">
    <location>
        <begin position="168"/>
        <end position="187"/>
    </location>
</feature>
<sequence>MIFNQARAISRRFAVVHLASAQFELERDNPGKAKKILQKALLFEAKPKEEIEAALEKLKHGEKTIYRSPVTRYRRGSGNSAGSRVGSSGSEPTDELTSSSQISNTSLNLSACITASFAPKLYPAGEPLSSRKPLPARTGTHVSRSHDPATRQSDGTFQDFLVAMPEVSDKSGDHTSTMPTDNAGPGHNVAIVARRDRSSIEPPYTDSVLNMSVQSSRLTAEVGLGLLSSDTDRCPVSACKGQQAGRLTLDGSQLPPAHPGTGIPHDSSVHKHGMRTFRSTPLLHSEKRPVRCTAPPARIRKINLPFEPLNGEEDEDEDDAMDTMDSFKPLDKSGFNNHAHTSGYLSMVSDSTIAMETKPLEKQVMDPLREQEEPPLCPPSSLPAPRLAPHHTMAPPAGPSPQTPAHQGPLRPHPGAQQIVTPARPAAVPPAVTPMGNMKMIAVNDKVYTVLSVLGRGGSCKVYQVFDPECSKVKALKEVYLDSAVGAVVEGYKNEIALLRRLQYCDKVIKMYDSEYKPDEAKLYMVMEAGSEDLAMFFQRETQNRKHLNSVDVRFYWRAMLQAVQALHREGKTQNCKHLNGV</sequence>
<dbReference type="GO" id="GO:0004674">
    <property type="term" value="F:protein serine/threonine kinase activity"/>
    <property type="evidence" value="ECO:0007669"/>
    <property type="project" value="UniProtKB-KW"/>
</dbReference>
<dbReference type="Proteomes" id="UP000828390">
    <property type="component" value="Unassembled WGS sequence"/>
</dbReference>
<dbReference type="EMBL" id="JAIWYP010000011">
    <property type="protein sequence ID" value="KAH3737307.1"/>
    <property type="molecule type" value="Genomic_DNA"/>
</dbReference>
<evidence type="ECO:0000256" key="4">
    <source>
        <dbReference type="ARBA" id="ARBA00022777"/>
    </source>
</evidence>
<dbReference type="InterPro" id="IPR011990">
    <property type="entry name" value="TPR-like_helical_dom_sf"/>
</dbReference>
<evidence type="ECO:0000256" key="3">
    <source>
        <dbReference type="ARBA" id="ARBA00022741"/>
    </source>
</evidence>
<evidence type="ECO:0000256" key="5">
    <source>
        <dbReference type="ARBA" id="ARBA00022840"/>
    </source>
</evidence>
<dbReference type="GO" id="GO:0007059">
    <property type="term" value="P:chromosome segregation"/>
    <property type="evidence" value="ECO:0007669"/>
    <property type="project" value="TreeGrafter"/>
</dbReference>
<dbReference type="InterPro" id="IPR011009">
    <property type="entry name" value="Kinase-like_dom_sf"/>
</dbReference>
<proteinExistence type="predicted"/>
<reference evidence="8" key="2">
    <citation type="submission" date="2020-11" db="EMBL/GenBank/DDBJ databases">
        <authorList>
            <person name="McCartney M.A."/>
            <person name="Auch B."/>
            <person name="Kono T."/>
            <person name="Mallez S."/>
            <person name="Becker A."/>
            <person name="Gohl D.M."/>
            <person name="Silverstein K.A.T."/>
            <person name="Koren S."/>
            <person name="Bechman K.B."/>
            <person name="Herman A."/>
            <person name="Abrahante J.E."/>
            <person name="Garbe J."/>
        </authorList>
    </citation>
    <scope>NUCLEOTIDE SEQUENCE</scope>
    <source>
        <strain evidence="8">Duluth1</strain>
        <tissue evidence="8">Whole animal</tissue>
    </source>
</reference>
<keyword evidence="2" id="KW-0808">Transferase</keyword>
<evidence type="ECO:0000259" key="7">
    <source>
        <dbReference type="PROSITE" id="PS50011"/>
    </source>
</evidence>
<dbReference type="PANTHER" id="PTHR22974:SF21">
    <property type="entry name" value="DUAL SPECIFICITY PROTEIN KINASE TTK"/>
    <property type="match status" value="1"/>
</dbReference>
<evidence type="ECO:0000313" key="9">
    <source>
        <dbReference type="Proteomes" id="UP000828390"/>
    </source>
</evidence>
<dbReference type="GO" id="GO:0034501">
    <property type="term" value="P:protein localization to kinetochore"/>
    <property type="evidence" value="ECO:0007669"/>
    <property type="project" value="TreeGrafter"/>
</dbReference>
<dbReference type="Gene3D" id="3.30.200.20">
    <property type="entry name" value="Phosphorylase Kinase, domain 1"/>
    <property type="match status" value="1"/>
</dbReference>
<dbReference type="AlphaFoldDB" id="A0A9D4D379"/>
<feature type="region of interest" description="Disordered" evidence="6">
    <location>
        <begin position="124"/>
        <end position="153"/>
    </location>
</feature>
<dbReference type="GO" id="GO:0000776">
    <property type="term" value="C:kinetochore"/>
    <property type="evidence" value="ECO:0007669"/>
    <property type="project" value="TreeGrafter"/>
</dbReference>
<feature type="compositionally biased region" description="Acidic residues" evidence="6">
    <location>
        <begin position="310"/>
        <end position="322"/>
    </location>
</feature>
<keyword evidence="3" id="KW-0547">Nucleotide-binding</keyword>
<reference evidence="8" key="1">
    <citation type="journal article" date="2019" name="bioRxiv">
        <title>The Genome of the Zebra Mussel, Dreissena polymorpha: A Resource for Invasive Species Research.</title>
        <authorList>
            <person name="McCartney M.A."/>
            <person name="Auch B."/>
            <person name="Kono T."/>
            <person name="Mallez S."/>
            <person name="Zhang Y."/>
            <person name="Obille A."/>
            <person name="Becker A."/>
            <person name="Abrahante J.E."/>
            <person name="Garbe J."/>
            <person name="Badalamenti J.P."/>
            <person name="Herman A."/>
            <person name="Mangelson H."/>
            <person name="Liachko I."/>
            <person name="Sullivan S."/>
            <person name="Sone E.D."/>
            <person name="Koren S."/>
            <person name="Silverstein K.A.T."/>
            <person name="Beckman K.B."/>
            <person name="Gohl D.M."/>
        </authorList>
    </citation>
    <scope>NUCLEOTIDE SEQUENCE</scope>
    <source>
        <strain evidence="8">Duluth1</strain>
        <tissue evidence="8">Whole animal</tissue>
    </source>
</reference>
<keyword evidence="5" id="KW-0067">ATP-binding</keyword>
<protein>
    <recommendedName>
        <fullName evidence="7">Protein kinase domain-containing protein</fullName>
    </recommendedName>
</protein>
<dbReference type="GO" id="GO:0033316">
    <property type="term" value="P:meiotic spindle assembly checkpoint signaling"/>
    <property type="evidence" value="ECO:0007669"/>
    <property type="project" value="TreeGrafter"/>
</dbReference>